<evidence type="ECO:0000313" key="2">
    <source>
        <dbReference type="Proteomes" id="UP001497512"/>
    </source>
</evidence>
<sequence>MAAAVRELDICSPGSFFGMTFFGDPRYFKSNTRKRFEKEVYEYPLEKFLTAFTEMASLHKNPTCCRRANLPKIFAMAMGRELEDYELDFVLKFLDFGPALRPGNLDFNEFKYGVEHMIKMGLNKCDKPKSFILGDGQTPVPPPLQSSYSIMQDDHFKHRRKKVGPTCEYRKSITGNHDLGWNHDLDPVKGARTRTNKWNGRHRTDVTFNEGICLDNYYGIIL</sequence>
<dbReference type="Proteomes" id="UP001497512">
    <property type="component" value="Chromosome 15"/>
</dbReference>
<protein>
    <submittedName>
        <fullName evidence="1">Uncharacterized protein</fullName>
    </submittedName>
</protein>
<dbReference type="EMBL" id="OZ019907">
    <property type="protein sequence ID" value="CAK9205963.1"/>
    <property type="molecule type" value="Genomic_DNA"/>
</dbReference>
<accession>A0ABP0TV89</accession>
<organism evidence="1 2">
    <name type="scientific">Sphagnum troendelagicum</name>
    <dbReference type="NCBI Taxonomy" id="128251"/>
    <lineage>
        <taxon>Eukaryota</taxon>
        <taxon>Viridiplantae</taxon>
        <taxon>Streptophyta</taxon>
        <taxon>Embryophyta</taxon>
        <taxon>Bryophyta</taxon>
        <taxon>Sphagnophytina</taxon>
        <taxon>Sphagnopsida</taxon>
        <taxon>Sphagnales</taxon>
        <taxon>Sphagnaceae</taxon>
        <taxon>Sphagnum</taxon>
    </lineage>
</organism>
<proteinExistence type="predicted"/>
<name>A0ABP0TV89_9BRYO</name>
<evidence type="ECO:0000313" key="1">
    <source>
        <dbReference type="EMBL" id="CAK9205963.1"/>
    </source>
</evidence>
<keyword evidence="2" id="KW-1185">Reference proteome</keyword>
<gene>
    <name evidence="1" type="ORF">CSSPTR1EN2_LOCUS8111</name>
</gene>
<reference evidence="1" key="1">
    <citation type="submission" date="2024-02" db="EMBL/GenBank/DDBJ databases">
        <authorList>
            <consortium name="ELIXIR-Norway"/>
            <consortium name="Elixir Norway"/>
        </authorList>
    </citation>
    <scope>NUCLEOTIDE SEQUENCE</scope>
</reference>